<dbReference type="EMBL" id="CABITT030000007">
    <property type="protein sequence ID" value="VVB12728.1"/>
    <property type="molecule type" value="Genomic_DNA"/>
</dbReference>
<sequence length="387" mass="45941">MEYQFSDDEKLNAAQSFMEGQAQEWFHKIQSRFPFQSWERLRKLLLLRFANDDDPEKIHFHIERKRFLQEFRDSIKQHGSISRETEAIEASESIQASAGIKSKSMEKHVIPEKQWTETDSILEVDVVHREVSLMTRELMEEEELPEETETIPEAKDSCSSTDSNMEFAFVHQQIAIPMLQGFDQMFLRVSTRRTKKKLTKSWKFKFKNRPLTHLMPPVGRYTLIGGRSIKNKAEKRGSWNINEEVLSCYNMQSNEKNKLGPGKKRKVCKSWHFKYKNKFAKFQKQRKGYKTWIFKYKLRPKLRAWTEKQQLNVWEQIDNSKALTNWLFQALSLEFTYSHSSWDFHSSYFGVQEINAGKQTKVPSMIHELNSSLYYFCKAKNARRCLN</sequence>
<evidence type="ECO:0000313" key="2">
    <source>
        <dbReference type="Proteomes" id="UP000489600"/>
    </source>
</evidence>
<protein>
    <recommendedName>
        <fullName evidence="3">Retrotransposon gag domain-containing protein</fullName>
    </recommendedName>
</protein>
<organism evidence="1 2">
    <name type="scientific">Arabis nemorensis</name>
    <dbReference type="NCBI Taxonomy" id="586526"/>
    <lineage>
        <taxon>Eukaryota</taxon>
        <taxon>Viridiplantae</taxon>
        <taxon>Streptophyta</taxon>
        <taxon>Embryophyta</taxon>
        <taxon>Tracheophyta</taxon>
        <taxon>Spermatophyta</taxon>
        <taxon>Magnoliopsida</taxon>
        <taxon>eudicotyledons</taxon>
        <taxon>Gunneridae</taxon>
        <taxon>Pentapetalae</taxon>
        <taxon>rosids</taxon>
        <taxon>malvids</taxon>
        <taxon>Brassicales</taxon>
        <taxon>Brassicaceae</taxon>
        <taxon>Arabideae</taxon>
        <taxon>Arabis</taxon>
    </lineage>
</organism>
<name>A0A565CG76_9BRAS</name>
<evidence type="ECO:0000313" key="1">
    <source>
        <dbReference type="EMBL" id="VVB12728.1"/>
    </source>
</evidence>
<dbReference type="AlphaFoldDB" id="A0A565CG76"/>
<dbReference type="OrthoDB" id="1114320at2759"/>
<proteinExistence type="predicted"/>
<dbReference type="Proteomes" id="UP000489600">
    <property type="component" value="Unassembled WGS sequence"/>
</dbReference>
<accession>A0A565CG76</accession>
<reference evidence="1" key="1">
    <citation type="submission" date="2019-07" db="EMBL/GenBank/DDBJ databases">
        <authorList>
            <person name="Dittberner H."/>
        </authorList>
    </citation>
    <scope>NUCLEOTIDE SEQUENCE [LARGE SCALE GENOMIC DNA]</scope>
</reference>
<keyword evidence="2" id="KW-1185">Reference proteome</keyword>
<comment type="caution">
    <text evidence="1">The sequence shown here is derived from an EMBL/GenBank/DDBJ whole genome shotgun (WGS) entry which is preliminary data.</text>
</comment>
<evidence type="ECO:0008006" key="3">
    <source>
        <dbReference type="Google" id="ProtNLM"/>
    </source>
</evidence>
<gene>
    <name evidence="1" type="ORF">ANE_LOCUS23172</name>
</gene>